<evidence type="ECO:0000259" key="5">
    <source>
        <dbReference type="Pfam" id="PF04542"/>
    </source>
</evidence>
<dbReference type="AlphaFoldDB" id="A0A2W4WKE9"/>
<evidence type="ECO:0000313" key="7">
    <source>
        <dbReference type="EMBL" id="PZO44980.1"/>
    </source>
</evidence>
<keyword evidence="2" id="KW-0805">Transcription regulation</keyword>
<dbReference type="Pfam" id="PF08281">
    <property type="entry name" value="Sigma70_r4_2"/>
    <property type="match status" value="1"/>
</dbReference>
<dbReference type="PANTHER" id="PTHR43133:SF62">
    <property type="entry name" value="RNA POLYMERASE SIGMA FACTOR SIGZ"/>
    <property type="match status" value="1"/>
</dbReference>
<dbReference type="Gene3D" id="1.10.1740.10">
    <property type="match status" value="1"/>
</dbReference>
<dbReference type="InterPro" id="IPR039425">
    <property type="entry name" value="RNA_pol_sigma-70-like"/>
</dbReference>
<keyword evidence="4" id="KW-0804">Transcription</keyword>
<dbReference type="InterPro" id="IPR007627">
    <property type="entry name" value="RNA_pol_sigma70_r2"/>
</dbReference>
<dbReference type="GO" id="GO:0006352">
    <property type="term" value="P:DNA-templated transcription initiation"/>
    <property type="evidence" value="ECO:0007669"/>
    <property type="project" value="InterPro"/>
</dbReference>
<name>A0A2W4WKE9_9CYAN</name>
<dbReference type="InterPro" id="IPR013325">
    <property type="entry name" value="RNA_pol_sigma_r2"/>
</dbReference>
<dbReference type="Pfam" id="PF04542">
    <property type="entry name" value="Sigma70_r2"/>
    <property type="match status" value="1"/>
</dbReference>
<gene>
    <name evidence="7" type="ORF">DCF19_00320</name>
</gene>
<dbReference type="InterPro" id="IPR013324">
    <property type="entry name" value="RNA_pol_sigma_r3/r4-like"/>
</dbReference>
<feature type="domain" description="RNA polymerase sigma-70 region 2" evidence="5">
    <location>
        <begin position="37"/>
        <end position="105"/>
    </location>
</feature>
<dbReference type="SUPFAM" id="SSF88659">
    <property type="entry name" value="Sigma3 and sigma4 domains of RNA polymerase sigma factors"/>
    <property type="match status" value="1"/>
</dbReference>
<proteinExistence type="inferred from homology"/>
<sequence length="200" mass="23186">MDSCDRKLIKTDSEIRLDEVSLISRIAEQDQSALSILYDRYAKVIYTIAYRILNSSEESEEIVLDVFTQVWRIAKNYNFRKGRVDTWLFMLTRSRALDRLRTYARFSKAITASEDALMVRSHTDSPEEDVLLQERRSYINTCLDELPSEQRLVLELAYFSGLSHSEIAAKTGISLGTVKTRVRLGLKKLREAIGEEWFSF</sequence>
<dbReference type="SUPFAM" id="SSF88946">
    <property type="entry name" value="Sigma2 domain of RNA polymerase sigma factors"/>
    <property type="match status" value="1"/>
</dbReference>
<reference evidence="7 8" key="1">
    <citation type="submission" date="2018-04" db="EMBL/GenBank/DDBJ databases">
        <authorList>
            <person name="Go L.Y."/>
            <person name="Mitchell J.A."/>
        </authorList>
    </citation>
    <scope>NUCLEOTIDE SEQUENCE [LARGE SCALE GENOMIC DNA]</scope>
    <source>
        <strain evidence="7">ULC066bin1</strain>
    </source>
</reference>
<dbReference type="InterPro" id="IPR036388">
    <property type="entry name" value="WH-like_DNA-bd_sf"/>
</dbReference>
<dbReference type="PANTHER" id="PTHR43133">
    <property type="entry name" value="RNA POLYMERASE ECF-TYPE SIGMA FACTO"/>
    <property type="match status" value="1"/>
</dbReference>
<reference evidence="7 8" key="2">
    <citation type="submission" date="2018-06" db="EMBL/GenBank/DDBJ databases">
        <title>Metagenomic assembly of (sub)arctic Cyanobacteria and their associated microbiome from non-axenic cultures.</title>
        <authorList>
            <person name="Baurain D."/>
        </authorList>
    </citation>
    <scope>NUCLEOTIDE SEQUENCE [LARGE SCALE GENOMIC DNA]</scope>
    <source>
        <strain evidence="7">ULC066bin1</strain>
    </source>
</reference>
<feature type="domain" description="RNA polymerase sigma factor 70 region 4 type 2" evidence="6">
    <location>
        <begin position="138"/>
        <end position="189"/>
    </location>
</feature>
<dbReference type="GO" id="GO:0016987">
    <property type="term" value="F:sigma factor activity"/>
    <property type="evidence" value="ECO:0007669"/>
    <property type="project" value="UniProtKB-KW"/>
</dbReference>
<dbReference type="CDD" id="cd06171">
    <property type="entry name" value="Sigma70_r4"/>
    <property type="match status" value="1"/>
</dbReference>
<dbReference type="InterPro" id="IPR013249">
    <property type="entry name" value="RNA_pol_sigma70_r4_t2"/>
</dbReference>
<evidence type="ECO:0000313" key="8">
    <source>
        <dbReference type="Proteomes" id="UP000249467"/>
    </source>
</evidence>
<evidence type="ECO:0000256" key="4">
    <source>
        <dbReference type="ARBA" id="ARBA00023163"/>
    </source>
</evidence>
<comment type="similarity">
    <text evidence="1">Belongs to the sigma-70 factor family. ECF subfamily.</text>
</comment>
<accession>A0A2W4WKE9</accession>
<keyword evidence="3" id="KW-0731">Sigma factor</keyword>
<evidence type="ECO:0000259" key="6">
    <source>
        <dbReference type="Pfam" id="PF08281"/>
    </source>
</evidence>
<dbReference type="Gene3D" id="1.10.10.10">
    <property type="entry name" value="Winged helix-like DNA-binding domain superfamily/Winged helix DNA-binding domain"/>
    <property type="match status" value="1"/>
</dbReference>
<evidence type="ECO:0000256" key="2">
    <source>
        <dbReference type="ARBA" id="ARBA00023015"/>
    </source>
</evidence>
<dbReference type="InterPro" id="IPR014284">
    <property type="entry name" value="RNA_pol_sigma-70_dom"/>
</dbReference>
<dbReference type="GO" id="GO:0003677">
    <property type="term" value="F:DNA binding"/>
    <property type="evidence" value="ECO:0007669"/>
    <property type="project" value="InterPro"/>
</dbReference>
<evidence type="ECO:0000256" key="1">
    <source>
        <dbReference type="ARBA" id="ARBA00010641"/>
    </source>
</evidence>
<comment type="caution">
    <text evidence="7">The sequence shown here is derived from an EMBL/GenBank/DDBJ whole genome shotgun (WGS) entry which is preliminary data.</text>
</comment>
<dbReference type="NCBIfam" id="TIGR02937">
    <property type="entry name" value="sigma70-ECF"/>
    <property type="match status" value="1"/>
</dbReference>
<organism evidence="7 8">
    <name type="scientific">Pseudanabaena frigida</name>
    <dbReference type="NCBI Taxonomy" id="945775"/>
    <lineage>
        <taxon>Bacteria</taxon>
        <taxon>Bacillati</taxon>
        <taxon>Cyanobacteriota</taxon>
        <taxon>Cyanophyceae</taxon>
        <taxon>Pseudanabaenales</taxon>
        <taxon>Pseudanabaenaceae</taxon>
        <taxon>Pseudanabaena</taxon>
    </lineage>
</organism>
<protein>
    <submittedName>
        <fullName evidence="7">RNA polymerase</fullName>
    </submittedName>
</protein>
<dbReference type="Proteomes" id="UP000249467">
    <property type="component" value="Unassembled WGS sequence"/>
</dbReference>
<dbReference type="EMBL" id="QBML01000001">
    <property type="protein sequence ID" value="PZO44980.1"/>
    <property type="molecule type" value="Genomic_DNA"/>
</dbReference>
<evidence type="ECO:0000256" key="3">
    <source>
        <dbReference type="ARBA" id="ARBA00023082"/>
    </source>
</evidence>